<evidence type="ECO:0000313" key="8">
    <source>
        <dbReference type="Proteomes" id="UP000694395"/>
    </source>
</evidence>
<keyword evidence="2 4" id="KW-0863">Zinc-finger</keyword>
<sequence>MVTLFSPDSLTLALSFSFQLSREDAACLSGLEDVLSCPISCEIFTDPVNLYCSHSFCRTCLEATWKQGGTQDCPVCRQRLPGDKPPASRALRKACETPWREKQRRDGSRPKRRSKRKLQRTTQMENPHRTLTPNTLPMAYTLCVATTSRS</sequence>
<feature type="compositionally biased region" description="Basic residues" evidence="5">
    <location>
        <begin position="110"/>
        <end position="119"/>
    </location>
</feature>
<name>A0A8K9V579_ONCMY</name>
<feature type="region of interest" description="Disordered" evidence="5">
    <location>
        <begin position="81"/>
        <end position="133"/>
    </location>
</feature>
<dbReference type="PROSITE" id="PS00518">
    <property type="entry name" value="ZF_RING_1"/>
    <property type="match status" value="1"/>
</dbReference>
<dbReference type="Pfam" id="PF13445">
    <property type="entry name" value="zf-RING_UBOX"/>
    <property type="match status" value="1"/>
</dbReference>
<feature type="domain" description="RING-type" evidence="6">
    <location>
        <begin position="37"/>
        <end position="77"/>
    </location>
</feature>
<dbReference type="SUPFAM" id="SSF57850">
    <property type="entry name" value="RING/U-box"/>
    <property type="match status" value="1"/>
</dbReference>
<evidence type="ECO:0000256" key="2">
    <source>
        <dbReference type="ARBA" id="ARBA00022771"/>
    </source>
</evidence>
<dbReference type="Proteomes" id="UP000694395">
    <property type="component" value="Chromosome 12"/>
</dbReference>
<organism evidence="7 8">
    <name type="scientific">Oncorhynchus mykiss</name>
    <name type="common">Rainbow trout</name>
    <name type="synonym">Salmo gairdneri</name>
    <dbReference type="NCBI Taxonomy" id="8022"/>
    <lineage>
        <taxon>Eukaryota</taxon>
        <taxon>Metazoa</taxon>
        <taxon>Chordata</taxon>
        <taxon>Craniata</taxon>
        <taxon>Vertebrata</taxon>
        <taxon>Euteleostomi</taxon>
        <taxon>Actinopterygii</taxon>
        <taxon>Neopterygii</taxon>
        <taxon>Teleostei</taxon>
        <taxon>Protacanthopterygii</taxon>
        <taxon>Salmoniformes</taxon>
        <taxon>Salmonidae</taxon>
        <taxon>Salmoninae</taxon>
        <taxon>Oncorhynchus</taxon>
    </lineage>
</organism>
<dbReference type="InterPro" id="IPR017907">
    <property type="entry name" value="Znf_RING_CS"/>
</dbReference>
<dbReference type="Gene3D" id="3.30.40.10">
    <property type="entry name" value="Zinc/RING finger domain, C3HC4 (zinc finger)"/>
    <property type="match status" value="1"/>
</dbReference>
<accession>A0A8K9V579</accession>
<feature type="compositionally biased region" description="Basic and acidic residues" evidence="5">
    <location>
        <begin position="93"/>
        <end position="109"/>
    </location>
</feature>
<dbReference type="InterPro" id="IPR050143">
    <property type="entry name" value="TRIM/RBCC"/>
</dbReference>
<dbReference type="InterPro" id="IPR027370">
    <property type="entry name" value="Znf-RING_euk"/>
</dbReference>
<keyword evidence="1" id="KW-0479">Metal-binding</keyword>
<evidence type="ECO:0000256" key="5">
    <source>
        <dbReference type="SAM" id="MobiDB-lite"/>
    </source>
</evidence>
<dbReference type="InterPro" id="IPR001841">
    <property type="entry name" value="Znf_RING"/>
</dbReference>
<evidence type="ECO:0000256" key="4">
    <source>
        <dbReference type="PROSITE-ProRule" id="PRU00175"/>
    </source>
</evidence>
<reference evidence="7" key="3">
    <citation type="submission" date="2025-09" db="UniProtKB">
        <authorList>
            <consortium name="Ensembl"/>
        </authorList>
    </citation>
    <scope>IDENTIFICATION</scope>
</reference>
<dbReference type="SMART" id="SM00184">
    <property type="entry name" value="RING"/>
    <property type="match status" value="1"/>
</dbReference>
<evidence type="ECO:0000256" key="1">
    <source>
        <dbReference type="ARBA" id="ARBA00022723"/>
    </source>
</evidence>
<evidence type="ECO:0000313" key="7">
    <source>
        <dbReference type="Ensembl" id="ENSOMYP00000115381.1"/>
    </source>
</evidence>
<reference evidence="7" key="2">
    <citation type="submission" date="2025-08" db="UniProtKB">
        <authorList>
            <consortium name="Ensembl"/>
        </authorList>
    </citation>
    <scope>IDENTIFICATION</scope>
</reference>
<keyword evidence="3" id="KW-0862">Zinc</keyword>
<dbReference type="Ensembl" id="ENSOMYT00000163638.1">
    <property type="protein sequence ID" value="ENSOMYP00000115381.1"/>
    <property type="gene ID" value="ENSOMYG00000076972.1"/>
</dbReference>
<proteinExistence type="predicted"/>
<dbReference type="AlphaFoldDB" id="A0A8K9V579"/>
<protein>
    <recommendedName>
        <fullName evidence="6">RING-type domain-containing protein</fullName>
    </recommendedName>
</protein>
<dbReference type="GeneTree" id="ENSGT01060000253360"/>
<dbReference type="InterPro" id="IPR013083">
    <property type="entry name" value="Znf_RING/FYVE/PHD"/>
</dbReference>
<dbReference type="PROSITE" id="PS50089">
    <property type="entry name" value="ZF_RING_2"/>
    <property type="match status" value="1"/>
</dbReference>
<keyword evidence="8" id="KW-1185">Reference proteome</keyword>
<dbReference type="PANTHER" id="PTHR24103">
    <property type="entry name" value="E3 UBIQUITIN-PROTEIN LIGASE TRIM"/>
    <property type="match status" value="1"/>
</dbReference>
<evidence type="ECO:0000259" key="6">
    <source>
        <dbReference type="PROSITE" id="PS50089"/>
    </source>
</evidence>
<reference evidence="7" key="1">
    <citation type="submission" date="2020-07" db="EMBL/GenBank/DDBJ databases">
        <title>A long reads based de novo assembly of the rainbow trout Arlee double haploid line genome.</title>
        <authorList>
            <person name="Gao G."/>
            <person name="Palti Y."/>
        </authorList>
    </citation>
    <scope>NUCLEOTIDE SEQUENCE [LARGE SCALE GENOMIC DNA]</scope>
</reference>
<dbReference type="GO" id="GO:0008270">
    <property type="term" value="F:zinc ion binding"/>
    <property type="evidence" value="ECO:0007669"/>
    <property type="project" value="UniProtKB-KW"/>
</dbReference>
<evidence type="ECO:0000256" key="3">
    <source>
        <dbReference type="ARBA" id="ARBA00022833"/>
    </source>
</evidence>
<feature type="compositionally biased region" description="Polar residues" evidence="5">
    <location>
        <begin position="120"/>
        <end position="133"/>
    </location>
</feature>